<dbReference type="SUPFAM" id="SSF56784">
    <property type="entry name" value="HAD-like"/>
    <property type="match status" value="1"/>
</dbReference>
<dbReference type="Gene3D" id="3.30.1240.10">
    <property type="match status" value="1"/>
</dbReference>
<name>A0ABW5R081_9BACL</name>
<dbReference type="InterPro" id="IPR036412">
    <property type="entry name" value="HAD-like_sf"/>
</dbReference>
<sequence>MSVKAYVTDLDGTLLRPDQTLSAYTAEVAARLQHSGAVFTYATARGYLSSSRVTGRIAWKHPIILYNGALIYDGAAHKVVDGYWLDASVTNDIIAAGRKHGITPLLFTLNELDREAVLHEPIRRPGERAFRQSRGDDPRFKELSELICPADHRTLSITYIGLPEELQPLSEEVRAQWGDSVHCHFMKDYYIENHYFLEFSHSSANKREGLKLWAKHMDIDVRDITVFGDQLNDLGLFEAGGKKVAVSNAHPDIIARADYITAGNGEDGVAQYLERELARLTRVIRKDEPG</sequence>
<dbReference type="PANTHER" id="PTHR10000">
    <property type="entry name" value="PHOSPHOSERINE PHOSPHATASE"/>
    <property type="match status" value="1"/>
</dbReference>
<dbReference type="NCBIfam" id="TIGR01484">
    <property type="entry name" value="HAD-SF-IIB"/>
    <property type="match status" value="1"/>
</dbReference>
<gene>
    <name evidence="1" type="ORF">ACFSW5_18295</name>
</gene>
<dbReference type="PANTHER" id="PTHR10000:SF8">
    <property type="entry name" value="HAD SUPERFAMILY HYDROLASE-LIKE, TYPE 3"/>
    <property type="match status" value="1"/>
</dbReference>
<evidence type="ECO:0000313" key="1">
    <source>
        <dbReference type="EMBL" id="MFD2662211.1"/>
    </source>
</evidence>
<dbReference type="RefSeq" id="WP_379276118.1">
    <property type="nucleotide sequence ID" value="NZ_JBHUGT010000023.1"/>
</dbReference>
<keyword evidence="2" id="KW-1185">Reference proteome</keyword>
<dbReference type="InterPro" id="IPR006379">
    <property type="entry name" value="HAD-SF_hydro_IIB"/>
</dbReference>
<comment type="caution">
    <text evidence="1">The sequence shown here is derived from an EMBL/GenBank/DDBJ whole genome shotgun (WGS) entry which is preliminary data.</text>
</comment>
<organism evidence="1 2">
    <name type="scientific">Paenibacillus thailandensis</name>
    <dbReference type="NCBI Taxonomy" id="393250"/>
    <lineage>
        <taxon>Bacteria</taxon>
        <taxon>Bacillati</taxon>
        <taxon>Bacillota</taxon>
        <taxon>Bacilli</taxon>
        <taxon>Bacillales</taxon>
        <taxon>Paenibacillaceae</taxon>
        <taxon>Paenibacillus</taxon>
    </lineage>
</organism>
<reference evidence="2" key="1">
    <citation type="journal article" date="2019" name="Int. J. Syst. Evol. Microbiol.">
        <title>The Global Catalogue of Microorganisms (GCM) 10K type strain sequencing project: providing services to taxonomists for standard genome sequencing and annotation.</title>
        <authorList>
            <consortium name="The Broad Institute Genomics Platform"/>
            <consortium name="The Broad Institute Genome Sequencing Center for Infectious Disease"/>
            <person name="Wu L."/>
            <person name="Ma J."/>
        </authorList>
    </citation>
    <scope>NUCLEOTIDE SEQUENCE [LARGE SCALE GENOMIC DNA]</scope>
    <source>
        <strain evidence="2">TISTR 1827</strain>
    </source>
</reference>
<dbReference type="InterPro" id="IPR023214">
    <property type="entry name" value="HAD_sf"/>
</dbReference>
<accession>A0ABW5R081</accession>
<dbReference type="Gene3D" id="3.40.50.1000">
    <property type="entry name" value="HAD superfamily/HAD-like"/>
    <property type="match status" value="1"/>
</dbReference>
<dbReference type="Proteomes" id="UP001597493">
    <property type="component" value="Unassembled WGS sequence"/>
</dbReference>
<protein>
    <submittedName>
        <fullName evidence="1">HAD-IIB family hydrolase</fullName>
    </submittedName>
</protein>
<evidence type="ECO:0000313" key="2">
    <source>
        <dbReference type="Proteomes" id="UP001597493"/>
    </source>
</evidence>
<keyword evidence="1" id="KW-0378">Hydrolase</keyword>
<dbReference type="GO" id="GO:0016787">
    <property type="term" value="F:hydrolase activity"/>
    <property type="evidence" value="ECO:0007669"/>
    <property type="project" value="UniProtKB-KW"/>
</dbReference>
<dbReference type="EMBL" id="JBHUMY010000023">
    <property type="protein sequence ID" value="MFD2662211.1"/>
    <property type="molecule type" value="Genomic_DNA"/>
</dbReference>
<dbReference type="Pfam" id="PF08282">
    <property type="entry name" value="Hydrolase_3"/>
    <property type="match status" value="1"/>
</dbReference>
<proteinExistence type="predicted"/>